<dbReference type="InterPro" id="IPR003804">
    <property type="entry name" value="Lactate_perm"/>
</dbReference>
<comment type="similarity">
    <text evidence="2 8">Belongs to the lactate permease family.</text>
</comment>
<sequence length="506" mass="52665">MGRALLAAIPLLALLVLLGGLRMRSYRAALIGLAIALLLAVTVFGLPAGQAFSSAAEGAAFGLFPIVWIILNAVWLNKLQRATRYFDVIGRTFCAVSGDVRIQALLVAFSFGALIESVSGFGTPIAVTSVMLTALGFTPVRAAVIALFANTAPASFGSVGNPIQTLAKVTAYPADELGATAARESAVLAVLVPFVLLLLLDGRKGLRELWPAALVAGIGFGGGQLLFSNFFTYQLTNLGAALGSTVALMLLLHFWSPSGERESTVPVRDSRRDIVLAFAPYAILVGLFAVVTFVGPAKWLANEVGFSFRWPGLSESAGRLAVFDFEWLNSSGTILLVTGVLTAAPLRVSARTAIRSYGQAVLQIRWAMVAIAAVLALAYVMNVSGMALALGEWAAGAGPWYALFSGAIGWFGVALTGSDTSSNALFGAMQIAAAHSVGVSPHLMAVTNSVAGVLGKAVAVQNLALASSAVGLPDNEGELLRKVLGWSLLLLAILCAMVWVLATVMT</sequence>
<protein>
    <recommendedName>
        <fullName evidence="8">L-lactate permease</fullName>
    </recommendedName>
</protein>
<keyword evidence="6 8" id="KW-1133">Transmembrane helix</keyword>
<dbReference type="PANTHER" id="PTHR30003:SF0">
    <property type="entry name" value="GLYCOLATE PERMEASE GLCA-RELATED"/>
    <property type="match status" value="1"/>
</dbReference>
<dbReference type="GO" id="GO:0005886">
    <property type="term" value="C:plasma membrane"/>
    <property type="evidence" value="ECO:0007669"/>
    <property type="project" value="UniProtKB-SubCell"/>
</dbReference>
<keyword evidence="7 8" id="KW-0472">Membrane</keyword>
<feature type="transmembrane region" description="Helical" evidence="8">
    <location>
        <begin position="274"/>
        <end position="294"/>
    </location>
</feature>
<dbReference type="AlphaFoldDB" id="A0A164NI05"/>
<dbReference type="RefSeq" id="WP_067587761.1">
    <property type="nucleotide sequence ID" value="NZ_JABMCZ010000005.1"/>
</dbReference>
<evidence type="ECO:0000256" key="5">
    <source>
        <dbReference type="ARBA" id="ARBA00022692"/>
    </source>
</evidence>
<dbReference type="EMBL" id="LWGR01000005">
    <property type="protein sequence ID" value="KZM74386.1"/>
    <property type="molecule type" value="Genomic_DNA"/>
</dbReference>
<evidence type="ECO:0000256" key="2">
    <source>
        <dbReference type="ARBA" id="ARBA00010100"/>
    </source>
</evidence>
<feature type="transmembrane region" description="Helical" evidence="8">
    <location>
        <begin position="483"/>
        <end position="502"/>
    </location>
</feature>
<keyword evidence="5 8" id="KW-0812">Transmembrane</keyword>
<feature type="transmembrane region" description="Helical" evidence="8">
    <location>
        <begin position="58"/>
        <end position="76"/>
    </location>
</feature>
<accession>A0A164NI05</accession>
<comment type="caution">
    <text evidence="9">The sequence shown here is derived from an EMBL/GenBank/DDBJ whole genome shotgun (WGS) entry which is preliminary data.</text>
</comment>
<evidence type="ECO:0000313" key="10">
    <source>
        <dbReference type="Proteomes" id="UP000076512"/>
    </source>
</evidence>
<dbReference type="STRING" id="455432.AWN90_25235"/>
<feature type="transmembrane region" description="Helical" evidence="8">
    <location>
        <begin position="209"/>
        <end position="227"/>
    </location>
</feature>
<reference evidence="9 10" key="1">
    <citation type="submission" date="2016-04" db="EMBL/GenBank/DDBJ databases">
        <authorList>
            <person name="Evans L.H."/>
            <person name="Alamgir A."/>
            <person name="Owens N."/>
            <person name="Weber N.D."/>
            <person name="Virtaneva K."/>
            <person name="Barbian K."/>
            <person name="Babar A."/>
            <person name="Rosenke K."/>
        </authorList>
    </citation>
    <scope>NUCLEOTIDE SEQUENCE [LARGE SCALE GENOMIC DNA]</scope>
    <source>
        <strain evidence="9 10">IFM 0406</strain>
    </source>
</reference>
<dbReference type="NCBIfam" id="TIGR00795">
    <property type="entry name" value="lctP"/>
    <property type="match status" value="1"/>
</dbReference>
<evidence type="ECO:0000256" key="6">
    <source>
        <dbReference type="ARBA" id="ARBA00022989"/>
    </source>
</evidence>
<evidence type="ECO:0000256" key="1">
    <source>
        <dbReference type="ARBA" id="ARBA00004651"/>
    </source>
</evidence>
<dbReference type="OrthoDB" id="9761056at2"/>
<comment type="function">
    <text evidence="8">Uptake of L-lactate across the membrane. Can also transport D-lactate and glycolate.</text>
</comment>
<keyword evidence="3 8" id="KW-0813">Transport</keyword>
<dbReference type="PANTHER" id="PTHR30003">
    <property type="entry name" value="L-LACTATE PERMEASE"/>
    <property type="match status" value="1"/>
</dbReference>
<comment type="caution">
    <text evidence="8">Lacks conserved residue(s) required for the propagation of feature annotation.</text>
</comment>
<evidence type="ECO:0000313" key="9">
    <source>
        <dbReference type="EMBL" id="KZM74386.1"/>
    </source>
</evidence>
<gene>
    <name evidence="9" type="ORF">AWN90_25235</name>
</gene>
<name>A0A164NI05_9NOCA</name>
<keyword evidence="4 8" id="KW-1003">Cell membrane</keyword>
<evidence type="ECO:0000256" key="3">
    <source>
        <dbReference type="ARBA" id="ARBA00022448"/>
    </source>
</evidence>
<organism evidence="9 10">
    <name type="scientific">Nocardia terpenica</name>
    <dbReference type="NCBI Taxonomy" id="455432"/>
    <lineage>
        <taxon>Bacteria</taxon>
        <taxon>Bacillati</taxon>
        <taxon>Actinomycetota</taxon>
        <taxon>Actinomycetes</taxon>
        <taxon>Mycobacteriales</taxon>
        <taxon>Nocardiaceae</taxon>
        <taxon>Nocardia</taxon>
    </lineage>
</organism>
<feature type="transmembrane region" description="Helical" evidence="8">
    <location>
        <begin position="233"/>
        <end position="254"/>
    </location>
</feature>
<proteinExistence type="inferred from homology"/>
<dbReference type="Pfam" id="PF02652">
    <property type="entry name" value="Lactate_perm"/>
    <property type="match status" value="1"/>
</dbReference>
<evidence type="ECO:0000256" key="4">
    <source>
        <dbReference type="ARBA" id="ARBA00022475"/>
    </source>
</evidence>
<comment type="subcellular location">
    <subcellularLocation>
        <location evidence="1 8">Cell membrane</location>
        <topology evidence="1 8">Multi-pass membrane protein</topology>
    </subcellularLocation>
</comment>
<dbReference type="Proteomes" id="UP000076512">
    <property type="component" value="Unassembled WGS sequence"/>
</dbReference>
<feature type="transmembrane region" description="Helical" evidence="8">
    <location>
        <begin position="185"/>
        <end position="202"/>
    </location>
</feature>
<evidence type="ECO:0000256" key="8">
    <source>
        <dbReference type="RuleBase" id="RU365092"/>
    </source>
</evidence>
<feature type="transmembrane region" description="Helical" evidence="8">
    <location>
        <begin position="366"/>
        <end position="388"/>
    </location>
</feature>
<feature type="transmembrane region" description="Helical" evidence="8">
    <location>
        <begin position="28"/>
        <end position="46"/>
    </location>
</feature>
<dbReference type="GO" id="GO:0015129">
    <property type="term" value="F:lactate transmembrane transporter activity"/>
    <property type="evidence" value="ECO:0007669"/>
    <property type="project" value="UniProtKB-UniRule"/>
</dbReference>
<feature type="transmembrane region" description="Helical" evidence="8">
    <location>
        <begin position="400"/>
        <end position="417"/>
    </location>
</feature>
<evidence type="ECO:0000256" key="7">
    <source>
        <dbReference type="ARBA" id="ARBA00023136"/>
    </source>
</evidence>
<keyword evidence="10" id="KW-1185">Reference proteome</keyword>
<feature type="transmembrane region" description="Helical" evidence="8">
    <location>
        <begin position="327"/>
        <end position="346"/>
    </location>
</feature>
<dbReference type="GO" id="GO:0015295">
    <property type="term" value="F:solute:proton symporter activity"/>
    <property type="evidence" value="ECO:0007669"/>
    <property type="project" value="TreeGrafter"/>
</dbReference>